<feature type="domain" description="Nucleoporin Nup120/160 beta-propeller" evidence="4">
    <location>
        <begin position="40"/>
        <end position="510"/>
    </location>
</feature>
<dbReference type="GO" id="GO:0017056">
    <property type="term" value="F:structural constituent of nuclear pore"/>
    <property type="evidence" value="ECO:0007669"/>
    <property type="project" value="TreeGrafter"/>
</dbReference>
<comment type="caution">
    <text evidence="7">The sequence shown here is derived from an EMBL/GenBank/DDBJ whole genome shotgun (WGS) entry which is preliminary data.</text>
</comment>
<evidence type="ECO:0000313" key="8">
    <source>
        <dbReference type="Proteomes" id="UP000605970"/>
    </source>
</evidence>
<dbReference type="Pfam" id="PF23347">
    <property type="entry name" value="TPR_Nup160_C"/>
    <property type="match status" value="1"/>
</dbReference>
<evidence type="ECO:0000256" key="2">
    <source>
        <dbReference type="ARBA" id="ARBA00022448"/>
    </source>
</evidence>
<organism evidence="7 8">
    <name type="scientific">Meloidogyne graminicola</name>
    <dbReference type="NCBI Taxonomy" id="189291"/>
    <lineage>
        <taxon>Eukaryota</taxon>
        <taxon>Metazoa</taxon>
        <taxon>Ecdysozoa</taxon>
        <taxon>Nematoda</taxon>
        <taxon>Chromadorea</taxon>
        <taxon>Rhabditida</taxon>
        <taxon>Tylenchina</taxon>
        <taxon>Tylenchomorpha</taxon>
        <taxon>Tylenchoidea</taxon>
        <taxon>Meloidogynidae</taxon>
        <taxon>Meloidogyninae</taxon>
        <taxon>Meloidogyne</taxon>
    </lineage>
</organism>
<protein>
    <submittedName>
        <fullName evidence="7">Uncharacterized protein</fullName>
    </submittedName>
</protein>
<dbReference type="Proteomes" id="UP000605970">
    <property type="component" value="Unassembled WGS sequence"/>
</dbReference>
<evidence type="ECO:0000313" key="7">
    <source>
        <dbReference type="EMBL" id="KAF7637423.1"/>
    </source>
</evidence>
<evidence type="ECO:0000256" key="3">
    <source>
        <dbReference type="ARBA" id="ARBA00023242"/>
    </source>
</evidence>
<proteinExistence type="predicted"/>
<dbReference type="OrthoDB" id="5792595at2759"/>
<name>A0A8S9ZWA7_9BILA</name>
<dbReference type="PANTHER" id="PTHR21286:SF0">
    <property type="entry name" value="NUCLEAR PORE COMPLEX PROTEIN NUP160"/>
    <property type="match status" value="1"/>
</dbReference>
<dbReference type="InterPro" id="IPR056535">
    <property type="entry name" value="TPR_NUP160_M"/>
</dbReference>
<dbReference type="GO" id="GO:0005643">
    <property type="term" value="C:nuclear pore"/>
    <property type="evidence" value="ECO:0007669"/>
    <property type="project" value="TreeGrafter"/>
</dbReference>
<dbReference type="InterPro" id="IPR056536">
    <property type="entry name" value="TPR_NUP160_C"/>
</dbReference>
<evidence type="ECO:0000259" key="6">
    <source>
        <dbReference type="Pfam" id="PF23354"/>
    </source>
</evidence>
<accession>A0A8S9ZWA7</accession>
<gene>
    <name evidence="7" type="ORF">Mgra_00003167</name>
</gene>
<dbReference type="Pfam" id="PF23354">
    <property type="entry name" value="TPR_NUP160_120_M"/>
    <property type="match status" value="1"/>
</dbReference>
<evidence type="ECO:0000259" key="5">
    <source>
        <dbReference type="Pfam" id="PF23347"/>
    </source>
</evidence>
<keyword evidence="2" id="KW-0813">Transport</keyword>
<evidence type="ECO:0000256" key="1">
    <source>
        <dbReference type="ARBA" id="ARBA00004123"/>
    </source>
</evidence>
<dbReference type="InterPro" id="IPR021717">
    <property type="entry name" value="Nucleoporin_Nup160"/>
</dbReference>
<feature type="domain" description="NUP160 C-terminal TPR" evidence="5">
    <location>
        <begin position="1168"/>
        <end position="1422"/>
    </location>
</feature>
<dbReference type="InterPro" id="IPR059141">
    <property type="entry name" value="Beta-prop_Nup120_160"/>
</dbReference>
<comment type="subcellular location">
    <subcellularLocation>
        <location evidence="1">Nucleus</location>
    </subcellularLocation>
</comment>
<evidence type="ECO:0000259" key="4">
    <source>
        <dbReference type="Pfam" id="PF11715"/>
    </source>
</evidence>
<dbReference type="EMBL" id="JABEBT010000020">
    <property type="protein sequence ID" value="KAF7637423.1"/>
    <property type="molecule type" value="Genomic_DNA"/>
</dbReference>
<reference evidence="7" key="1">
    <citation type="journal article" date="2020" name="Ecol. Evol.">
        <title>Genome structure and content of the rice root-knot nematode (Meloidogyne graminicola).</title>
        <authorList>
            <person name="Phan N.T."/>
            <person name="Danchin E.G.J."/>
            <person name="Klopp C."/>
            <person name="Perfus-Barbeoch L."/>
            <person name="Kozlowski D.K."/>
            <person name="Koutsovoulos G.D."/>
            <person name="Lopez-Roques C."/>
            <person name="Bouchez O."/>
            <person name="Zahm M."/>
            <person name="Besnard G."/>
            <person name="Bellafiore S."/>
        </authorList>
    </citation>
    <scope>NUCLEOTIDE SEQUENCE</scope>
    <source>
        <strain evidence="7">VN-18</strain>
    </source>
</reference>
<keyword evidence="8" id="KW-1185">Reference proteome</keyword>
<feature type="domain" description="NUP160 middle TPR" evidence="6">
    <location>
        <begin position="805"/>
        <end position="1096"/>
    </location>
</feature>
<dbReference type="PANTHER" id="PTHR21286">
    <property type="entry name" value="NUCLEAR PORE COMPLEX PROTEIN NUP160"/>
    <property type="match status" value="1"/>
</dbReference>
<sequence>MDLFSGTELAFGDSYFIPRNPNTFQSKQLLVRSDGANNLYLNEYSIDKDLIESSLCINFSASLIIPGTRLFIVRHKIFLIVVPTQSGIHRFYVHLDKNQDDSLGNVSLLSLLHQSGELFATHDFNAWKSSGIAINVSVGTDQNGSTKAVIRMLDGPVLRIIYPSLSPMETSIPEEYPLQDVGMFASLFKKQSIGIFDAIIVTADFGELRIFSASHDGKLRVLDVSSGNVLTCFDLIAKMSVLSCQQIEDISLRIVQPRRIDESDYFEIYTFTLLKQIGKDITICFSTSINYVYIKDFTARIIPQNNINNEKEKFCLWVIVNESPEIWDSDEELQPYTLMKCEFIFSFSNIENQEIFSYEWESVRPACSSCLSDNRLFKYPNSEGIRNRIFDGNNYSFDVVNRAVQVVCKQQQVIQYGNWIALSRFLDEFLSSGQLKHLYFINAGDHVDDDTELLPDETKLKQSYEKFWMDFLKTCDQLQEESLEPIAIWQSEPIGLIGVVQKCRFTIYLPPDDQMRGICTPQNKIAKLLFDLVKQNQLSDLSNPDKISELVNNNTDELCRLISIIKFRSHYLQSNFTVSLIAMAIRSIVLTRLKISCIINNLVDVIPQILAISSEDRIDPKIAMVISTYNSRIAQSINYYTTLWIALSVRLVSHDPIPKQINVAQAFLKYGTNDKFIMAQRPICKEKYGEDDDDEIIPNKIIENDFEEEEDEDNDDYFNNNSELIRQNNEILINEDEQFEDGEYIINDDISYNSNIKLLPPPSRWDDTIINKTRNKTKKLQQNNQKSSFSRFFADLIEGILIVLWPESKTLTLPCFLAESNFFDALKNYCSLNEPFSPELAYSFEFFQAIACSGQNKPETAWTMFQEISKGVENGDLIFNELLCKLYPSPSVNLKLNNNHDFDDNSYSINNLKKKKHSLIEYYNKVMFIFKEHKHSEYVILAGKLAIKYSKIDKDELLLSEIYTTLFTQHLINKNYWEAVRSVLHNPNNKRQSVCLCQLITHLLDTRQTKILVALPYGNLANIVIEIIEARCKAEMVGSGTGNFSMYNIAYAFYISRCEYIKAAKLMYELSIRLRHEIQDRALLQRRCNTLATIFQTMQIVEDEGNASLLLDDIDNNNNNNGNIEIRREEGSTEEIDGDFEFVDVSGNINNDSNLIQNINKIQITKSDISRELLKLEARLSLMDADPSIVPPLDESGILYESLRYKRYDMAWLLIKEFNLKPNDLLTQITEEAIRIDNEGDINNKEINANIQQNEEKLPEWVFCNRSFIRDLNIGESNQQPHWRIVISYLDLSLKIFPHDTSILRTIANTFLKFSIKLPVWLVQRYSEINFGDLLRLLIDFGDFSDAFSILLDQIETLKKHLKERTTKQIINNPLAKNNNEGPFEILPLPHIELLLQLAEKDKKRINLPIAETKTKLKEFYDYHRVISRNPVKNT</sequence>
<keyword evidence="3" id="KW-0539">Nucleus</keyword>
<dbReference type="Pfam" id="PF11715">
    <property type="entry name" value="Beta-prop_Nup120_160"/>
    <property type="match status" value="1"/>
</dbReference>